<proteinExistence type="predicted"/>
<keyword evidence="3" id="KW-1185">Reference proteome</keyword>
<gene>
    <name evidence="2" type="ORF">PISMIDRAFT_685000</name>
</gene>
<name>A0A0C9YUK2_9AGAM</name>
<evidence type="ECO:0000313" key="2">
    <source>
        <dbReference type="EMBL" id="KIK17754.1"/>
    </source>
</evidence>
<evidence type="ECO:0000256" key="1">
    <source>
        <dbReference type="SAM" id="Coils"/>
    </source>
</evidence>
<organism evidence="2 3">
    <name type="scientific">Pisolithus microcarpus 441</name>
    <dbReference type="NCBI Taxonomy" id="765257"/>
    <lineage>
        <taxon>Eukaryota</taxon>
        <taxon>Fungi</taxon>
        <taxon>Dikarya</taxon>
        <taxon>Basidiomycota</taxon>
        <taxon>Agaricomycotina</taxon>
        <taxon>Agaricomycetes</taxon>
        <taxon>Agaricomycetidae</taxon>
        <taxon>Boletales</taxon>
        <taxon>Sclerodermatineae</taxon>
        <taxon>Pisolithaceae</taxon>
        <taxon>Pisolithus</taxon>
    </lineage>
</organism>
<dbReference type="HOGENOM" id="CLU_2414134_0_0_1"/>
<keyword evidence="1" id="KW-0175">Coiled coil</keyword>
<sequence length="92" mass="10424">MDMAYATMTPHGSARYGVAMFPDTGGCDGKRVTVDEDEEMGVADQIVMERARARRRELEEEERVEEDMIKEEVQKKARTREKVAERPECAGG</sequence>
<protein>
    <submittedName>
        <fullName evidence="2">Uncharacterized protein</fullName>
    </submittedName>
</protein>
<accession>A0A0C9YUK2</accession>
<feature type="coiled-coil region" evidence="1">
    <location>
        <begin position="48"/>
        <end position="75"/>
    </location>
</feature>
<dbReference type="Proteomes" id="UP000054018">
    <property type="component" value="Unassembled WGS sequence"/>
</dbReference>
<dbReference type="EMBL" id="KN833821">
    <property type="protein sequence ID" value="KIK17754.1"/>
    <property type="molecule type" value="Genomic_DNA"/>
</dbReference>
<reference evidence="2 3" key="1">
    <citation type="submission" date="2014-04" db="EMBL/GenBank/DDBJ databases">
        <authorList>
            <consortium name="DOE Joint Genome Institute"/>
            <person name="Kuo A."/>
            <person name="Kohler A."/>
            <person name="Costa M.D."/>
            <person name="Nagy L.G."/>
            <person name="Floudas D."/>
            <person name="Copeland A."/>
            <person name="Barry K.W."/>
            <person name="Cichocki N."/>
            <person name="Veneault-Fourrey C."/>
            <person name="LaButti K."/>
            <person name="Lindquist E.A."/>
            <person name="Lipzen A."/>
            <person name="Lundell T."/>
            <person name="Morin E."/>
            <person name="Murat C."/>
            <person name="Sun H."/>
            <person name="Tunlid A."/>
            <person name="Henrissat B."/>
            <person name="Grigoriev I.V."/>
            <person name="Hibbett D.S."/>
            <person name="Martin F."/>
            <person name="Nordberg H.P."/>
            <person name="Cantor M.N."/>
            <person name="Hua S.X."/>
        </authorList>
    </citation>
    <scope>NUCLEOTIDE SEQUENCE [LARGE SCALE GENOMIC DNA]</scope>
    <source>
        <strain evidence="2 3">441</strain>
    </source>
</reference>
<dbReference type="AlphaFoldDB" id="A0A0C9YUK2"/>
<evidence type="ECO:0000313" key="3">
    <source>
        <dbReference type="Proteomes" id="UP000054018"/>
    </source>
</evidence>
<reference evidence="3" key="2">
    <citation type="submission" date="2015-01" db="EMBL/GenBank/DDBJ databases">
        <title>Evolutionary Origins and Diversification of the Mycorrhizal Mutualists.</title>
        <authorList>
            <consortium name="DOE Joint Genome Institute"/>
            <consortium name="Mycorrhizal Genomics Consortium"/>
            <person name="Kohler A."/>
            <person name="Kuo A."/>
            <person name="Nagy L.G."/>
            <person name="Floudas D."/>
            <person name="Copeland A."/>
            <person name="Barry K.W."/>
            <person name="Cichocki N."/>
            <person name="Veneault-Fourrey C."/>
            <person name="LaButti K."/>
            <person name="Lindquist E.A."/>
            <person name="Lipzen A."/>
            <person name="Lundell T."/>
            <person name="Morin E."/>
            <person name="Murat C."/>
            <person name="Riley R."/>
            <person name="Ohm R."/>
            <person name="Sun H."/>
            <person name="Tunlid A."/>
            <person name="Henrissat B."/>
            <person name="Grigoriev I.V."/>
            <person name="Hibbett D.S."/>
            <person name="Martin F."/>
        </authorList>
    </citation>
    <scope>NUCLEOTIDE SEQUENCE [LARGE SCALE GENOMIC DNA]</scope>
    <source>
        <strain evidence="3">441</strain>
    </source>
</reference>